<dbReference type="Gene3D" id="3.40.50.10860">
    <property type="entry name" value="Leucine Dehydrogenase, chain A, domain 1"/>
    <property type="match status" value="1"/>
</dbReference>
<dbReference type="Proteomes" id="UP001595758">
    <property type="component" value="Unassembled WGS sequence"/>
</dbReference>
<evidence type="ECO:0000256" key="1">
    <source>
        <dbReference type="ARBA" id="ARBA00004777"/>
    </source>
</evidence>
<dbReference type="RefSeq" id="WP_382343520.1">
    <property type="nucleotide sequence ID" value="NZ_JBHSAB010000023.1"/>
</dbReference>
<keyword evidence="3 11" id="KW-0028">Amino-acid biosynthesis</keyword>
<dbReference type="EC" id="1.5.1.5" evidence="11"/>
<dbReference type="InterPro" id="IPR020631">
    <property type="entry name" value="THF_DH/CycHdrlase_NAD-bd_dom"/>
</dbReference>
<comment type="subunit">
    <text evidence="11">Homodimer.</text>
</comment>
<evidence type="ECO:0000256" key="6">
    <source>
        <dbReference type="ARBA" id="ARBA00022857"/>
    </source>
</evidence>
<keyword evidence="5 11" id="KW-0378">Hydrolase</keyword>
<dbReference type="PROSITE" id="PS00767">
    <property type="entry name" value="THF_DHG_CYH_2"/>
    <property type="match status" value="1"/>
</dbReference>
<evidence type="ECO:0000256" key="2">
    <source>
        <dbReference type="ARBA" id="ARBA00022563"/>
    </source>
</evidence>
<evidence type="ECO:0000256" key="11">
    <source>
        <dbReference type="HAMAP-Rule" id="MF_01576"/>
    </source>
</evidence>
<dbReference type="CDD" id="cd01080">
    <property type="entry name" value="NAD_bind_m-THF_DH_Cyclohyd"/>
    <property type="match status" value="1"/>
</dbReference>
<keyword evidence="2 11" id="KW-0554">One-carbon metabolism</keyword>
<comment type="caution">
    <text evidence="14">The sequence shown here is derived from an EMBL/GenBank/DDBJ whole genome shotgun (WGS) entry which is preliminary data.</text>
</comment>
<keyword evidence="15" id="KW-1185">Reference proteome</keyword>
<dbReference type="Gene3D" id="3.40.50.720">
    <property type="entry name" value="NAD(P)-binding Rossmann-like Domain"/>
    <property type="match status" value="1"/>
</dbReference>
<dbReference type="InterPro" id="IPR046346">
    <property type="entry name" value="Aminoacid_DH-like_N_sf"/>
</dbReference>
<dbReference type="HAMAP" id="MF_01576">
    <property type="entry name" value="THF_DHG_CYH"/>
    <property type="match status" value="1"/>
</dbReference>
<gene>
    <name evidence="11 14" type="primary">folD</name>
    <name evidence="14" type="ORF">ACFORL_09830</name>
</gene>
<keyword evidence="10 11" id="KW-0511">Multifunctional enzyme</keyword>
<dbReference type="SUPFAM" id="SSF51735">
    <property type="entry name" value="NAD(P)-binding Rossmann-fold domains"/>
    <property type="match status" value="1"/>
</dbReference>
<dbReference type="InterPro" id="IPR000672">
    <property type="entry name" value="THF_DH/CycHdrlase"/>
</dbReference>
<comment type="similarity">
    <text evidence="11">Belongs to the tetrahydrofolate dehydrogenase/cyclohydrolase family.</text>
</comment>
<evidence type="ECO:0000256" key="3">
    <source>
        <dbReference type="ARBA" id="ARBA00022605"/>
    </source>
</evidence>
<feature type="domain" description="Tetrahydrofolate dehydrogenase/cyclohydrolase catalytic" evidence="12">
    <location>
        <begin position="6"/>
        <end position="121"/>
    </location>
</feature>
<comment type="catalytic activity">
    <reaction evidence="11">
        <text>(6R)-5,10-methenyltetrahydrofolate + H2O = (6R)-10-formyltetrahydrofolate + H(+)</text>
        <dbReference type="Rhea" id="RHEA:23700"/>
        <dbReference type="ChEBI" id="CHEBI:15377"/>
        <dbReference type="ChEBI" id="CHEBI:15378"/>
        <dbReference type="ChEBI" id="CHEBI:57455"/>
        <dbReference type="ChEBI" id="CHEBI:195366"/>
        <dbReference type="EC" id="3.5.4.9"/>
    </reaction>
</comment>
<comment type="function">
    <text evidence="11">Catalyzes the oxidation of 5,10-methylenetetrahydrofolate to 5,10-methenyltetrahydrofolate and then the hydrolysis of 5,10-methenyltetrahydrofolate to 10-formyltetrahydrofolate.</text>
</comment>
<comment type="caution">
    <text evidence="11">Lacks conserved residue(s) required for the propagation of feature annotation.</text>
</comment>
<name>A0ABV8CHB5_9GAMM</name>
<accession>A0ABV8CHB5</accession>
<dbReference type="Pfam" id="PF02882">
    <property type="entry name" value="THF_DHG_CYH_C"/>
    <property type="match status" value="1"/>
</dbReference>
<dbReference type="PANTHER" id="PTHR48099:SF5">
    <property type="entry name" value="C-1-TETRAHYDROFOLATE SYNTHASE, CYTOPLASMIC"/>
    <property type="match status" value="1"/>
</dbReference>
<evidence type="ECO:0000256" key="8">
    <source>
        <dbReference type="ARBA" id="ARBA00023102"/>
    </source>
</evidence>
<dbReference type="GO" id="GO:0004477">
    <property type="term" value="F:methenyltetrahydrofolate cyclohydrolase activity"/>
    <property type="evidence" value="ECO:0007669"/>
    <property type="project" value="UniProtKB-EC"/>
</dbReference>
<dbReference type="NCBIfam" id="NF008058">
    <property type="entry name" value="PRK10792.1"/>
    <property type="match status" value="1"/>
</dbReference>
<feature type="binding site" evidence="11">
    <location>
        <begin position="166"/>
        <end position="168"/>
    </location>
    <ligand>
        <name>NADP(+)</name>
        <dbReference type="ChEBI" id="CHEBI:58349"/>
    </ligand>
</feature>
<keyword evidence="4 11" id="KW-0658">Purine biosynthesis</keyword>
<evidence type="ECO:0000256" key="4">
    <source>
        <dbReference type="ARBA" id="ARBA00022755"/>
    </source>
</evidence>
<keyword evidence="7 11" id="KW-0560">Oxidoreductase</keyword>
<evidence type="ECO:0000259" key="12">
    <source>
        <dbReference type="Pfam" id="PF00763"/>
    </source>
</evidence>
<organism evidence="14 15">
    <name type="scientific">Legionella dresdenensis</name>
    <dbReference type="NCBI Taxonomy" id="450200"/>
    <lineage>
        <taxon>Bacteria</taxon>
        <taxon>Pseudomonadati</taxon>
        <taxon>Pseudomonadota</taxon>
        <taxon>Gammaproteobacteria</taxon>
        <taxon>Legionellales</taxon>
        <taxon>Legionellaceae</taxon>
        <taxon>Legionella</taxon>
    </lineage>
</organism>
<comment type="pathway">
    <text evidence="1 11">One-carbon metabolism; tetrahydrofolate interconversion.</text>
</comment>
<keyword evidence="6 11" id="KW-0521">NADP</keyword>
<dbReference type="Pfam" id="PF00763">
    <property type="entry name" value="THF_DHG_CYH"/>
    <property type="match status" value="1"/>
</dbReference>
<evidence type="ECO:0000313" key="14">
    <source>
        <dbReference type="EMBL" id="MFC3909369.1"/>
    </source>
</evidence>
<feature type="binding site" evidence="11">
    <location>
        <position position="232"/>
    </location>
    <ligand>
        <name>NADP(+)</name>
        <dbReference type="ChEBI" id="CHEBI:58349"/>
    </ligand>
</feature>
<feature type="domain" description="Tetrahydrofolate dehydrogenase/cyclohydrolase NAD(P)-binding" evidence="13">
    <location>
        <begin position="140"/>
        <end position="280"/>
    </location>
</feature>
<dbReference type="InterPro" id="IPR020867">
    <property type="entry name" value="THF_DH/CycHdrlase_CS"/>
</dbReference>
<dbReference type="InterPro" id="IPR020630">
    <property type="entry name" value="THF_DH/CycHdrlase_cat_dom"/>
</dbReference>
<evidence type="ECO:0000256" key="7">
    <source>
        <dbReference type="ARBA" id="ARBA00023002"/>
    </source>
</evidence>
<sequence>MTALLLDGKQVAQKLQAGIRTAVTARLQTGYRAPGLAVVLVGNDPASEIYVKNKRKACEAVGIHSYAYDLPSSTTEQQLLQLINELNQSTSIDGILVQLPLPDAVDSSKIIEAIHPGKDVDGFHPYNIGLLAQRIPKLRPCTPYGIIQLLAAYDISMKSKNAVVVGASNIVGRPMALEFLNSGATVTVCHRKTPDLEPHIRMADILVVATGVPDSVKAEWLQSHQIVIDVGIHRMSNGKLRGDIDFEQALQRVKAITPVPGGVGPMTIACLLQNTLQAAQWAG</sequence>
<dbReference type="SUPFAM" id="SSF53223">
    <property type="entry name" value="Aminoacid dehydrogenase-like, N-terminal domain"/>
    <property type="match status" value="1"/>
</dbReference>
<dbReference type="PROSITE" id="PS00766">
    <property type="entry name" value="THF_DHG_CYH_1"/>
    <property type="match status" value="1"/>
</dbReference>
<evidence type="ECO:0000256" key="9">
    <source>
        <dbReference type="ARBA" id="ARBA00023167"/>
    </source>
</evidence>
<evidence type="ECO:0000256" key="5">
    <source>
        <dbReference type="ARBA" id="ARBA00022801"/>
    </source>
</evidence>
<keyword evidence="9 11" id="KW-0486">Methionine biosynthesis</keyword>
<dbReference type="PANTHER" id="PTHR48099">
    <property type="entry name" value="C-1-TETRAHYDROFOLATE SYNTHASE, CYTOPLASMIC-RELATED"/>
    <property type="match status" value="1"/>
</dbReference>
<dbReference type="PRINTS" id="PR00085">
    <property type="entry name" value="THFDHDRGNASE"/>
</dbReference>
<dbReference type="InterPro" id="IPR036291">
    <property type="entry name" value="NAD(P)-bd_dom_sf"/>
</dbReference>
<evidence type="ECO:0000256" key="10">
    <source>
        <dbReference type="ARBA" id="ARBA00023268"/>
    </source>
</evidence>
<comment type="catalytic activity">
    <reaction evidence="11">
        <text>(6R)-5,10-methylene-5,6,7,8-tetrahydrofolate + NADP(+) = (6R)-5,10-methenyltetrahydrofolate + NADPH</text>
        <dbReference type="Rhea" id="RHEA:22812"/>
        <dbReference type="ChEBI" id="CHEBI:15636"/>
        <dbReference type="ChEBI" id="CHEBI:57455"/>
        <dbReference type="ChEBI" id="CHEBI:57783"/>
        <dbReference type="ChEBI" id="CHEBI:58349"/>
        <dbReference type="EC" id="1.5.1.5"/>
    </reaction>
</comment>
<dbReference type="NCBIfam" id="NF010783">
    <property type="entry name" value="PRK14186.1"/>
    <property type="match status" value="1"/>
</dbReference>
<proteinExistence type="inferred from homology"/>
<dbReference type="EC" id="3.5.4.9" evidence="11"/>
<evidence type="ECO:0000313" key="15">
    <source>
        <dbReference type="Proteomes" id="UP001595758"/>
    </source>
</evidence>
<dbReference type="EMBL" id="JBHSAB010000023">
    <property type="protein sequence ID" value="MFC3909369.1"/>
    <property type="molecule type" value="Genomic_DNA"/>
</dbReference>
<protein>
    <recommendedName>
        <fullName evidence="11">Bifunctional protein FolD</fullName>
    </recommendedName>
    <domain>
        <recommendedName>
            <fullName evidence="11">Methylenetetrahydrofolate dehydrogenase</fullName>
            <ecNumber evidence="11">1.5.1.5</ecNumber>
        </recommendedName>
    </domain>
    <domain>
        <recommendedName>
            <fullName evidence="11">Methenyltetrahydrofolate cyclohydrolase</fullName>
            <ecNumber evidence="11">3.5.4.9</ecNumber>
        </recommendedName>
    </domain>
</protein>
<dbReference type="GO" id="GO:0004488">
    <property type="term" value="F:methylenetetrahydrofolate dehydrogenase (NADP+) activity"/>
    <property type="evidence" value="ECO:0007669"/>
    <property type="project" value="UniProtKB-EC"/>
</dbReference>
<keyword evidence="8 11" id="KW-0368">Histidine biosynthesis</keyword>
<reference evidence="15" key="1">
    <citation type="journal article" date="2019" name="Int. J. Syst. Evol. Microbiol.">
        <title>The Global Catalogue of Microorganisms (GCM) 10K type strain sequencing project: providing services to taxonomists for standard genome sequencing and annotation.</title>
        <authorList>
            <consortium name="The Broad Institute Genomics Platform"/>
            <consortium name="The Broad Institute Genome Sequencing Center for Infectious Disease"/>
            <person name="Wu L."/>
            <person name="Ma J."/>
        </authorList>
    </citation>
    <scope>NUCLEOTIDE SEQUENCE [LARGE SCALE GENOMIC DNA]</scope>
    <source>
        <strain evidence="15">CCUG 59858</strain>
    </source>
</reference>
<evidence type="ECO:0000259" key="13">
    <source>
        <dbReference type="Pfam" id="PF02882"/>
    </source>
</evidence>